<keyword evidence="9" id="KW-0040">ANK repeat</keyword>
<evidence type="ECO:0000256" key="5">
    <source>
        <dbReference type="ARBA" id="ARBA00022737"/>
    </source>
</evidence>
<dbReference type="SMART" id="SM00248">
    <property type="entry name" value="ANK"/>
    <property type="match status" value="3"/>
</dbReference>
<dbReference type="PROSITE" id="PS50088">
    <property type="entry name" value="ANK_REPEAT"/>
    <property type="match status" value="3"/>
</dbReference>
<dbReference type="PANTHER" id="PTHR46358:SF1">
    <property type="entry name" value="TONSOKU-LIKE PROTEIN"/>
    <property type="match status" value="1"/>
</dbReference>
<evidence type="ECO:0000256" key="8">
    <source>
        <dbReference type="ARBA" id="ARBA00023298"/>
    </source>
</evidence>
<dbReference type="GO" id="GO:0006887">
    <property type="term" value="P:exocytosis"/>
    <property type="evidence" value="ECO:0007669"/>
    <property type="project" value="UniProtKB-KW"/>
</dbReference>
<keyword evidence="8" id="KW-1053">Target membrane</keyword>
<dbReference type="GO" id="GO:0043596">
    <property type="term" value="C:nuclear replication fork"/>
    <property type="evidence" value="ECO:0007669"/>
    <property type="project" value="TreeGrafter"/>
</dbReference>
<dbReference type="AlphaFoldDB" id="A0A1Y3ATE9"/>
<keyword evidence="4" id="KW-1052">Target cell membrane</keyword>
<accession>A0A1Y3ATE9</accession>
<dbReference type="EMBL" id="MUJZ01059440">
    <property type="protein sequence ID" value="OTF71752.1"/>
    <property type="molecule type" value="Genomic_DNA"/>
</dbReference>
<keyword evidence="6" id="KW-0638">Presynaptic neurotoxin</keyword>
<keyword evidence="6" id="KW-0800">Toxin</keyword>
<dbReference type="InterPro" id="IPR052311">
    <property type="entry name" value="MMS22L-TONSL_complex_comp"/>
</dbReference>
<dbReference type="InterPro" id="IPR002110">
    <property type="entry name" value="Ankyrin_rpt"/>
</dbReference>
<feature type="repeat" description="ANK" evidence="9">
    <location>
        <begin position="72"/>
        <end position="104"/>
    </location>
</feature>
<dbReference type="PANTHER" id="PTHR46358">
    <property type="entry name" value="TONSOKU-LIKE PROTEIN"/>
    <property type="match status" value="1"/>
</dbReference>
<keyword evidence="7" id="KW-0539">Nucleus</keyword>
<evidence type="ECO:0000313" key="11">
    <source>
        <dbReference type="EMBL" id="OTF71752.1"/>
    </source>
</evidence>
<evidence type="ECO:0000256" key="2">
    <source>
        <dbReference type="ARBA" id="ARBA00004175"/>
    </source>
</evidence>
<evidence type="ECO:0000256" key="3">
    <source>
        <dbReference type="ARBA" id="ARBA00022483"/>
    </source>
</evidence>
<dbReference type="GO" id="GO:0000724">
    <property type="term" value="P:double-strand break repair via homologous recombination"/>
    <property type="evidence" value="ECO:0007669"/>
    <property type="project" value="TreeGrafter"/>
</dbReference>
<evidence type="ECO:0000256" key="9">
    <source>
        <dbReference type="PROSITE-ProRule" id="PRU00023"/>
    </source>
</evidence>
<feature type="repeat" description="ANK" evidence="9">
    <location>
        <begin position="107"/>
        <end position="139"/>
    </location>
</feature>
<dbReference type="InterPro" id="IPR036770">
    <property type="entry name" value="Ankyrin_rpt-contain_sf"/>
</dbReference>
<evidence type="ECO:0000313" key="12">
    <source>
        <dbReference type="Proteomes" id="UP000194236"/>
    </source>
</evidence>
<dbReference type="PROSITE" id="PS50297">
    <property type="entry name" value="ANK_REP_REGION"/>
    <property type="match status" value="3"/>
</dbReference>
<evidence type="ECO:0000256" key="1">
    <source>
        <dbReference type="ARBA" id="ARBA00004123"/>
    </source>
</evidence>
<evidence type="ECO:0000256" key="6">
    <source>
        <dbReference type="ARBA" id="ARBA00023028"/>
    </source>
</evidence>
<dbReference type="SUPFAM" id="SSF48403">
    <property type="entry name" value="Ankyrin repeat"/>
    <property type="match status" value="1"/>
</dbReference>
<evidence type="ECO:0000256" key="10">
    <source>
        <dbReference type="SAM" id="MobiDB-lite"/>
    </source>
</evidence>
<evidence type="ECO:0000256" key="4">
    <source>
        <dbReference type="ARBA" id="ARBA00022537"/>
    </source>
</evidence>
<dbReference type="Pfam" id="PF12796">
    <property type="entry name" value="Ank_2"/>
    <property type="match status" value="1"/>
</dbReference>
<dbReference type="GO" id="GO:0044231">
    <property type="term" value="C:host cell presynaptic membrane"/>
    <property type="evidence" value="ECO:0007669"/>
    <property type="project" value="UniProtKB-KW"/>
</dbReference>
<reference evidence="11 12" key="1">
    <citation type="submission" date="2017-03" db="EMBL/GenBank/DDBJ databases">
        <title>Genome Survey of Euroglyphus maynei.</title>
        <authorList>
            <person name="Arlian L.G."/>
            <person name="Morgan M.S."/>
            <person name="Rider S.D."/>
        </authorList>
    </citation>
    <scope>NUCLEOTIDE SEQUENCE [LARGE SCALE GENOMIC DNA]</scope>
    <source>
        <strain evidence="11">Arlian Lab</strain>
        <tissue evidence="11">Whole body</tissue>
    </source>
</reference>
<keyword evidence="5" id="KW-0677">Repeat</keyword>
<dbReference type="Proteomes" id="UP000194236">
    <property type="component" value="Unassembled WGS sequence"/>
</dbReference>
<keyword evidence="3" id="KW-0268">Exocytosis</keyword>
<feature type="repeat" description="ANK" evidence="9">
    <location>
        <begin position="39"/>
        <end position="71"/>
    </location>
</feature>
<keyword evidence="12" id="KW-1185">Reference proteome</keyword>
<dbReference type="Pfam" id="PF13857">
    <property type="entry name" value="Ank_5"/>
    <property type="match status" value="1"/>
</dbReference>
<dbReference type="GO" id="GO:0044218">
    <property type="term" value="C:other organism cell membrane"/>
    <property type="evidence" value="ECO:0007669"/>
    <property type="project" value="UniProtKB-KW"/>
</dbReference>
<evidence type="ECO:0000256" key="7">
    <source>
        <dbReference type="ARBA" id="ARBA00023242"/>
    </source>
</evidence>
<dbReference type="Gene3D" id="1.25.40.20">
    <property type="entry name" value="Ankyrin repeat-containing domain"/>
    <property type="match status" value="1"/>
</dbReference>
<keyword evidence="6" id="KW-0528">Neurotoxin</keyword>
<organism evidence="11 12">
    <name type="scientific">Euroglyphus maynei</name>
    <name type="common">Mayne's house dust mite</name>
    <dbReference type="NCBI Taxonomy" id="6958"/>
    <lineage>
        <taxon>Eukaryota</taxon>
        <taxon>Metazoa</taxon>
        <taxon>Ecdysozoa</taxon>
        <taxon>Arthropoda</taxon>
        <taxon>Chelicerata</taxon>
        <taxon>Arachnida</taxon>
        <taxon>Acari</taxon>
        <taxon>Acariformes</taxon>
        <taxon>Sarcoptiformes</taxon>
        <taxon>Astigmata</taxon>
        <taxon>Psoroptidia</taxon>
        <taxon>Analgoidea</taxon>
        <taxon>Pyroglyphidae</taxon>
        <taxon>Pyroglyphinae</taxon>
        <taxon>Euroglyphus</taxon>
    </lineage>
</organism>
<comment type="subcellular location">
    <subcellularLocation>
        <location evidence="1">Nucleus</location>
    </subcellularLocation>
    <subcellularLocation>
        <location evidence="2">Target cell membrane</location>
    </subcellularLocation>
</comment>
<sequence length="155" mass="17690">MEIDSDGNDENDEEIPGNFHSKPKRNPNKSSIRNRLNQFGETPLHTACIAGNLVQVERLISQNVDLNAKDFCGWTPLHEACNHGFITIVEYLLRKGVNIESCDDRSDRITPLHDACNCGHFDIIRLLLNYNANVLARNSNNETPVECLMSWRERR</sequence>
<keyword evidence="8" id="KW-0472">Membrane</keyword>
<comment type="caution">
    <text evidence="11">The sequence shown here is derived from an EMBL/GenBank/DDBJ whole genome shotgun (WGS) entry which is preliminary data.</text>
</comment>
<gene>
    <name evidence="11" type="ORF">BLA29_010506</name>
</gene>
<proteinExistence type="predicted"/>
<feature type="region of interest" description="Disordered" evidence="10">
    <location>
        <begin position="1"/>
        <end position="33"/>
    </location>
</feature>
<name>A0A1Y3ATE9_EURMA</name>
<feature type="compositionally biased region" description="Acidic residues" evidence="10">
    <location>
        <begin position="1"/>
        <end position="15"/>
    </location>
</feature>
<dbReference type="OrthoDB" id="2384350at2759"/>
<protein>
    <submittedName>
        <fullName evidence="11">Tonsoku-like protein</fullName>
    </submittedName>
</protein>
<dbReference type="GO" id="GO:0031297">
    <property type="term" value="P:replication fork processing"/>
    <property type="evidence" value="ECO:0007669"/>
    <property type="project" value="TreeGrafter"/>
</dbReference>